<evidence type="ECO:0000313" key="5">
    <source>
        <dbReference type="Proteomes" id="UP001500730"/>
    </source>
</evidence>
<evidence type="ECO:0000259" key="3">
    <source>
        <dbReference type="Pfam" id="PF08450"/>
    </source>
</evidence>
<dbReference type="PANTHER" id="PTHR40274:SF3">
    <property type="entry name" value="VIRGINIAMYCIN B LYASE"/>
    <property type="match status" value="1"/>
</dbReference>
<dbReference type="SUPFAM" id="SSF101898">
    <property type="entry name" value="NHL repeat"/>
    <property type="match status" value="1"/>
</dbReference>
<keyword evidence="2" id="KW-0732">Signal</keyword>
<comment type="caution">
    <text evidence="4">The sequence shown here is derived from an EMBL/GenBank/DDBJ whole genome shotgun (WGS) entry which is preliminary data.</text>
</comment>
<dbReference type="Pfam" id="PF08450">
    <property type="entry name" value="SGL"/>
    <property type="match status" value="1"/>
</dbReference>
<protein>
    <recommendedName>
        <fullName evidence="3">SMP-30/Gluconolactonase/LRE-like region domain-containing protein</fullName>
    </recommendedName>
</protein>
<name>A0ABN3M5Q2_9MICO</name>
<dbReference type="EMBL" id="BAAARE010000020">
    <property type="protein sequence ID" value="GAA2496370.1"/>
    <property type="molecule type" value="Genomic_DNA"/>
</dbReference>
<evidence type="ECO:0000256" key="2">
    <source>
        <dbReference type="SAM" id="SignalP"/>
    </source>
</evidence>
<keyword evidence="5" id="KW-1185">Reference proteome</keyword>
<feature type="compositionally biased region" description="Low complexity" evidence="1">
    <location>
        <begin position="36"/>
        <end position="88"/>
    </location>
</feature>
<organism evidence="4 5">
    <name type="scientific">Terrabacter carboxydivorans</name>
    <dbReference type="NCBI Taxonomy" id="619730"/>
    <lineage>
        <taxon>Bacteria</taxon>
        <taxon>Bacillati</taxon>
        <taxon>Actinomycetota</taxon>
        <taxon>Actinomycetes</taxon>
        <taxon>Micrococcales</taxon>
        <taxon>Intrasporangiaceae</taxon>
        <taxon>Terrabacter</taxon>
    </lineage>
</organism>
<feature type="chain" id="PRO_5046804762" description="SMP-30/Gluconolactonase/LRE-like region domain-containing protein" evidence="2">
    <location>
        <begin position="36"/>
        <end position="352"/>
    </location>
</feature>
<proteinExistence type="predicted"/>
<evidence type="ECO:0000313" key="4">
    <source>
        <dbReference type="EMBL" id="GAA2496370.1"/>
    </source>
</evidence>
<dbReference type="CDD" id="cd05819">
    <property type="entry name" value="NHL"/>
    <property type="match status" value="1"/>
</dbReference>
<dbReference type="Gene3D" id="2.120.10.30">
    <property type="entry name" value="TolB, C-terminal domain"/>
    <property type="match status" value="1"/>
</dbReference>
<dbReference type="Proteomes" id="UP001500730">
    <property type="component" value="Unassembled WGS sequence"/>
</dbReference>
<dbReference type="PROSITE" id="PS51257">
    <property type="entry name" value="PROKAR_LIPOPROTEIN"/>
    <property type="match status" value="1"/>
</dbReference>
<accession>A0ABN3M5Q2</accession>
<dbReference type="InterPro" id="IPR051344">
    <property type="entry name" value="Vgb"/>
</dbReference>
<feature type="domain" description="SMP-30/Gluconolactonase/LRE-like region" evidence="3">
    <location>
        <begin position="116"/>
        <end position="296"/>
    </location>
</feature>
<dbReference type="InterPro" id="IPR013658">
    <property type="entry name" value="SGL"/>
</dbReference>
<feature type="region of interest" description="Disordered" evidence="1">
    <location>
        <begin position="36"/>
        <end position="96"/>
    </location>
</feature>
<evidence type="ECO:0000256" key="1">
    <source>
        <dbReference type="SAM" id="MobiDB-lite"/>
    </source>
</evidence>
<feature type="signal peptide" evidence="2">
    <location>
        <begin position="1"/>
        <end position="35"/>
    </location>
</feature>
<dbReference type="PANTHER" id="PTHR40274">
    <property type="entry name" value="VIRGINIAMYCIN B LYASE"/>
    <property type="match status" value="1"/>
</dbReference>
<gene>
    <name evidence="4" type="ORF">GCM10009858_38210</name>
</gene>
<dbReference type="InterPro" id="IPR011042">
    <property type="entry name" value="6-blade_b-propeller_TolB-like"/>
</dbReference>
<reference evidence="4 5" key="1">
    <citation type="journal article" date="2019" name="Int. J. Syst. Evol. Microbiol.">
        <title>The Global Catalogue of Microorganisms (GCM) 10K type strain sequencing project: providing services to taxonomists for standard genome sequencing and annotation.</title>
        <authorList>
            <consortium name="The Broad Institute Genomics Platform"/>
            <consortium name="The Broad Institute Genome Sequencing Center for Infectious Disease"/>
            <person name="Wu L."/>
            <person name="Ma J."/>
        </authorList>
    </citation>
    <scope>NUCLEOTIDE SEQUENCE [LARGE SCALE GENOMIC DNA]</scope>
    <source>
        <strain evidence="4 5">JCM 16259</strain>
    </source>
</reference>
<sequence length="352" mass="35790">MRHRLGAYRQTMNGLPRLITVLGACVALAACTGPAAPTSAPATAAGATTSASPPTSARPSIAPSTSTPASSPTTTAAAPRPRASQPSTGSGPAPTAYRTAVVHHGADHPDDLVLDASGRLLYSDYTNGTISRLDPGGTATVIHRGLDGPEGMVLLADGTLVVAEENTNRVLAYASGASSPHVLTALPGTPVKVTCHEGVDGIAWDAGTHTLVVPDPVTGTIYRMQPDGSGRTRLSSGFAHPVGAAVGPDGAVYVADECGGDVWRLGAGGSHTRVARASMPDDVVLDGHGNLLVTDVRHVNHDVRRWSLSGGASTVLARSGLVEPQGLLVDAAGRIYVSDDKSNVILRLTPVA</sequence>